<dbReference type="Gene3D" id="3.90.70.10">
    <property type="entry name" value="Cysteine proteinases"/>
    <property type="match status" value="1"/>
</dbReference>
<evidence type="ECO:0000256" key="1">
    <source>
        <dbReference type="PROSITE-ProRule" id="PRU00042"/>
    </source>
</evidence>
<dbReference type="Pfam" id="PF00443">
    <property type="entry name" value="UCH"/>
    <property type="match status" value="1"/>
</dbReference>
<dbReference type="CDD" id="cd02257">
    <property type="entry name" value="Peptidase_C19"/>
    <property type="match status" value="1"/>
</dbReference>
<name>A0ABP1RNU0_9HEXA</name>
<keyword evidence="1" id="KW-0863">Zinc-finger</keyword>
<dbReference type="InterPro" id="IPR038765">
    <property type="entry name" value="Papain-like_cys_pep_sf"/>
</dbReference>
<organism evidence="3 4">
    <name type="scientific">Orchesella dallaii</name>
    <dbReference type="NCBI Taxonomy" id="48710"/>
    <lineage>
        <taxon>Eukaryota</taxon>
        <taxon>Metazoa</taxon>
        <taxon>Ecdysozoa</taxon>
        <taxon>Arthropoda</taxon>
        <taxon>Hexapoda</taxon>
        <taxon>Collembola</taxon>
        <taxon>Entomobryomorpha</taxon>
        <taxon>Entomobryoidea</taxon>
        <taxon>Orchesellidae</taxon>
        <taxon>Orchesellinae</taxon>
        <taxon>Orchesella</taxon>
    </lineage>
</organism>
<evidence type="ECO:0000259" key="2">
    <source>
        <dbReference type="PROSITE" id="PS50157"/>
    </source>
</evidence>
<accession>A0ABP1RNU0</accession>
<proteinExistence type="predicted"/>
<dbReference type="SUPFAM" id="SSF54001">
    <property type="entry name" value="Cysteine proteinases"/>
    <property type="match status" value="1"/>
</dbReference>
<protein>
    <recommendedName>
        <fullName evidence="2">C2H2-type domain-containing protein</fullName>
    </recommendedName>
</protein>
<dbReference type="InterPro" id="IPR036236">
    <property type="entry name" value="Znf_C2H2_sf"/>
</dbReference>
<reference evidence="3 4" key="1">
    <citation type="submission" date="2024-08" db="EMBL/GenBank/DDBJ databases">
        <authorList>
            <person name="Cucini C."/>
            <person name="Frati F."/>
        </authorList>
    </citation>
    <scope>NUCLEOTIDE SEQUENCE [LARGE SCALE GENOMIC DNA]</scope>
</reference>
<dbReference type="SUPFAM" id="SSF57667">
    <property type="entry name" value="beta-beta-alpha zinc fingers"/>
    <property type="match status" value="1"/>
</dbReference>
<keyword evidence="4" id="KW-1185">Reference proteome</keyword>
<dbReference type="InterPro" id="IPR013087">
    <property type="entry name" value="Znf_C2H2_type"/>
</dbReference>
<dbReference type="PROSITE" id="PS50157">
    <property type="entry name" value="ZINC_FINGER_C2H2_2"/>
    <property type="match status" value="1"/>
</dbReference>
<evidence type="ECO:0000313" key="4">
    <source>
        <dbReference type="Proteomes" id="UP001642540"/>
    </source>
</evidence>
<dbReference type="Gene3D" id="3.30.160.60">
    <property type="entry name" value="Classic Zinc Finger"/>
    <property type="match status" value="1"/>
</dbReference>
<sequence length="248" mass="28096">MAKIFDNDGQGVCNFRNVENKLSIDSNGTQYELKSVITHHGASIGGCHYTAYVYENEQLICINDENVDIAARILGDPYWFLVIPMESLSPSSDNPTPQLECMPCGRVFKYPWHLQQHLSSRKHTGENSNSNRGRNCCPICRKGIKARGLGSHMKAAHQYVVEKDAPEDQPKNGPKTNPTLLKVKINEHERAFMRDRVLIEERKIAKNSKRVELVQKTAAELQVELTTLQGDLGFSNQLVSRFKDMLKR</sequence>
<evidence type="ECO:0000313" key="3">
    <source>
        <dbReference type="EMBL" id="CAL8131882.1"/>
    </source>
</evidence>
<dbReference type="EMBL" id="CAXLJM020000090">
    <property type="protein sequence ID" value="CAL8131882.1"/>
    <property type="molecule type" value="Genomic_DNA"/>
</dbReference>
<gene>
    <name evidence="3" type="ORF">ODALV1_LOCUS24371</name>
</gene>
<dbReference type="InterPro" id="IPR001394">
    <property type="entry name" value="Peptidase_C19_UCH"/>
</dbReference>
<comment type="caution">
    <text evidence="3">The sequence shown here is derived from an EMBL/GenBank/DDBJ whole genome shotgun (WGS) entry which is preliminary data.</text>
</comment>
<keyword evidence="1" id="KW-0479">Metal-binding</keyword>
<feature type="domain" description="C2H2-type" evidence="2">
    <location>
        <begin position="99"/>
        <end position="128"/>
    </location>
</feature>
<dbReference type="Proteomes" id="UP001642540">
    <property type="component" value="Unassembled WGS sequence"/>
</dbReference>
<keyword evidence="1" id="KW-0862">Zinc</keyword>
<dbReference type="PROSITE" id="PS00028">
    <property type="entry name" value="ZINC_FINGER_C2H2_1"/>
    <property type="match status" value="1"/>
</dbReference>